<evidence type="ECO:0000256" key="1">
    <source>
        <dbReference type="ARBA" id="ARBA00022574"/>
    </source>
</evidence>
<name>A0A0K6FNY2_9AGAM</name>
<dbReference type="InterPro" id="IPR015943">
    <property type="entry name" value="WD40/YVTN_repeat-like_dom_sf"/>
</dbReference>
<proteinExistence type="predicted"/>
<feature type="repeat" description="WD" evidence="3">
    <location>
        <begin position="17"/>
        <end position="58"/>
    </location>
</feature>
<dbReference type="InterPro" id="IPR051681">
    <property type="entry name" value="Ser/Thr_Kinases-Pseudokinases"/>
</dbReference>
<dbReference type="PROSITE" id="PS50294">
    <property type="entry name" value="WD_REPEATS_REGION"/>
    <property type="match status" value="5"/>
</dbReference>
<dbReference type="Pfam" id="PF07714">
    <property type="entry name" value="PK_Tyr_Ser-Thr"/>
    <property type="match status" value="2"/>
</dbReference>
<dbReference type="PANTHER" id="PTHR44329">
    <property type="entry name" value="SERINE/THREONINE-PROTEIN KINASE TNNI3K-RELATED"/>
    <property type="match status" value="1"/>
</dbReference>
<dbReference type="SMART" id="SM00220">
    <property type="entry name" value="S_TKc"/>
    <property type="match status" value="1"/>
</dbReference>
<dbReference type="SUPFAM" id="SSF50978">
    <property type="entry name" value="WD40 repeat-like"/>
    <property type="match status" value="1"/>
</dbReference>
<sequence>MSFQPNLTLAPGPPIVYEGHTDTVLSVAFSPNGNSVASSSNDKIIRIWDTHNTSSMGMPLEGHTNWVLSISYSPLGDIIASGSKDKTIRLWDLGTAQQIGEPLQGDHAFRSVAFSPNAQFIAAGCGVNRSRRGLDMKCIQLWELGRKMVVSRTFQGHEQGVTSVGFHPCRDKLISGSFDRAIRIWDIEHGVTIVGPLEEHTDSIFSVAISPDGAQMVSCSGDSTIRFWDPRSGKSISNPYKGHGGSVLSVAFDPTGRYVVSGGEDTTVRLWDVRNGRQVDHAFQEHTDIVNSVTFSPCGQYISSGSDDWKVIVRNTMGGVPELPSNPESYRTSGEESNPIQNEIMQTVSREMSMQQMFDCLIGHGCIDVSSNMSTVQEAAMVVSGGGFGDIWMCHTYDGMKVAVKAWQKKSVERCSPKTMKRAARELYYWSRMKHKNIHHLMGVIIFKNLYLGMVSEWMENGNLHEYILSHPTANRYQLCLDVASGLEYMHSQNTVHGDLKAANVLVSADGTARISDFDFSVLLEAGSLTFTASSNTRSGSVRWVAPEILRGNGVKRTKQSDVYALGMTILEIFTRNVPYPDIKFDFTVMRIVDEGTLPPCPVEWLNDQEGNGIWRTLLDCWSRDLNTRPSAEKVLEAIRSSGLCEDSLPQDDSPTMVTEMPQEEASSVISSEMSIQQMFDCLRDTGCVDLSSQMNTGQDTAMIVSGGGFGDIWKGCMNDGTKVAIKAWRSNSLGQCAYKTIKCTDVATGLEYMHDQSTVHGDIKAANVLVSSDGIAMISDFDFSVMSKAGSLVFTESSNTRTGSLRWTAPELLLAEIPTRTEQSDVYALGMTMLEIFTGDVPYPDFRTDFSVIKLVERGTLPTRPIQLKGDMRGETTWHILLQCWSRNIGERLSARQVVETLWRLESSDEAQEQ</sequence>
<dbReference type="InterPro" id="IPR019775">
    <property type="entry name" value="WD40_repeat_CS"/>
</dbReference>
<dbReference type="InterPro" id="IPR036322">
    <property type="entry name" value="WD40_repeat_dom_sf"/>
</dbReference>
<dbReference type="InterPro" id="IPR001680">
    <property type="entry name" value="WD40_rpt"/>
</dbReference>
<dbReference type="SMART" id="SM00320">
    <property type="entry name" value="WD40"/>
    <property type="match status" value="7"/>
</dbReference>
<keyword evidence="2" id="KW-0677">Repeat</keyword>
<feature type="repeat" description="WD" evidence="3">
    <location>
        <begin position="283"/>
        <end position="313"/>
    </location>
</feature>
<dbReference type="Pfam" id="PF00400">
    <property type="entry name" value="WD40"/>
    <property type="match status" value="6"/>
</dbReference>
<feature type="domain" description="Protein kinase" evidence="4">
    <location>
        <begin position="377"/>
        <end position="644"/>
    </location>
</feature>
<dbReference type="GO" id="GO:0005524">
    <property type="term" value="F:ATP binding"/>
    <property type="evidence" value="ECO:0007669"/>
    <property type="project" value="InterPro"/>
</dbReference>
<keyword evidence="6" id="KW-1185">Reference proteome</keyword>
<dbReference type="PROSITE" id="PS00678">
    <property type="entry name" value="WD_REPEATS_1"/>
    <property type="match status" value="3"/>
</dbReference>
<feature type="repeat" description="WD" evidence="3">
    <location>
        <begin position="60"/>
        <end position="101"/>
    </location>
</feature>
<organism evidence="5 6">
    <name type="scientific">Rhizoctonia solani</name>
    <dbReference type="NCBI Taxonomy" id="456999"/>
    <lineage>
        <taxon>Eukaryota</taxon>
        <taxon>Fungi</taxon>
        <taxon>Dikarya</taxon>
        <taxon>Basidiomycota</taxon>
        <taxon>Agaricomycotina</taxon>
        <taxon>Agaricomycetes</taxon>
        <taxon>Cantharellales</taxon>
        <taxon>Ceratobasidiaceae</taxon>
        <taxon>Rhizoctonia</taxon>
    </lineage>
</organism>
<feature type="repeat" description="WD" evidence="3">
    <location>
        <begin position="154"/>
        <end position="195"/>
    </location>
</feature>
<feature type="domain" description="Protein kinase" evidence="4">
    <location>
        <begin position="633"/>
        <end position="905"/>
    </location>
</feature>
<dbReference type="InterPro" id="IPR000719">
    <property type="entry name" value="Prot_kinase_dom"/>
</dbReference>
<dbReference type="Gene3D" id="1.10.510.10">
    <property type="entry name" value="Transferase(Phosphotransferase) domain 1"/>
    <property type="match status" value="2"/>
</dbReference>
<dbReference type="AlphaFoldDB" id="A0A0K6FNY2"/>
<dbReference type="PROSITE" id="PS50082">
    <property type="entry name" value="WD_REPEATS_2"/>
    <property type="match status" value="6"/>
</dbReference>
<reference evidence="5 6" key="1">
    <citation type="submission" date="2015-07" db="EMBL/GenBank/DDBJ databases">
        <authorList>
            <person name="Noorani M."/>
        </authorList>
    </citation>
    <scope>NUCLEOTIDE SEQUENCE [LARGE SCALE GENOMIC DNA]</scope>
    <source>
        <strain evidence="5">BBA 69670</strain>
    </source>
</reference>
<dbReference type="InterPro" id="IPR001245">
    <property type="entry name" value="Ser-Thr/Tyr_kinase_cat_dom"/>
</dbReference>
<dbReference type="Proteomes" id="UP000044841">
    <property type="component" value="Unassembled WGS sequence"/>
</dbReference>
<dbReference type="GO" id="GO:0004674">
    <property type="term" value="F:protein serine/threonine kinase activity"/>
    <property type="evidence" value="ECO:0007669"/>
    <property type="project" value="TreeGrafter"/>
</dbReference>
<dbReference type="InterPro" id="IPR020472">
    <property type="entry name" value="WD40_PAC1"/>
</dbReference>
<dbReference type="EMBL" id="CYGV01000225">
    <property type="protein sequence ID" value="CUA67873.1"/>
    <property type="molecule type" value="Genomic_DNA"/>
</dbReference>
<feature type="repeat" description="WD" evidence="3">
    <location>
        <begin position="197"/>
        <end position="238"/>
    </location>
</feature>
<evidence type="ECO:0000259" key="4">
    <source>
        <dbReference type="PROSITE" id="PS50011"/>
    </source>
</evidence>
<protein>
    <submittedName>
        <fullName evidence="5">WD repeat-containing protein 5 homolog [Dictyostelium discoideum]</fullName>
    </submittedName>
</protein>
<dbReference type="InterPro" id="IPR011009">
    <property type="entry name" value="Kinase-like_dom_sf"/>
</dbReference>
<dbReference type="PANTHER" id="PTHR44329:SF214">
    <property type="entry name" value="PROTEIN KINASE DOMAIN-CONTAINING PROTEIN"/>
    <property type="match status" value="1"/>
</dbReference>
<keyword evidence="1 3" id="KW-0853">WD repeat</keyword>
<dbReference type="SUPFAM" id="SSF56112">
    <property type="entry name" value="Protein kinase-like (PK-like)"/>
    <property type="match status" value="2"/>
</dbReference>
<evidence type="ECO:0000313" key="6">
    <source>
        <dbReference type="Proteomes" id="UP000044841"/>
    </source>
</evidence>
<dbReference type="PRINTS" id="PR00320">
    <property type="entry name" value="GPROTEINBRPT"/>
</dbReference>
<accession>A0A0K6FNY2</accession>
<dbReference type="PROSITE" id="PS50011">
    <property type="entry name" value="PROTEIN_KINASE_DOM"/>
    <property type="match status" value="2"/>
</dbReference>
<evidence type="ECO:0000256" key="2">
    <source>
        <dbReference type="ARBA" id="ARBA00022737"/>
    </source>
</evidence>
<gene>
    <name evidence="5" type="ORF">RSOLAG22IIIB_07565</name>
</gene>
<evidence type="ECO:0000256" key="3">
    <source>
        <dbReference type="PROSITE-ProRule" id="PRU00221"/>
    </source>
</evidence>
<dbReference type="CDD" id="cd00200">
    <property type="entry name" value="WD40"/>
    <property type="match status" value="1"/>
</dbReference>
<dbReference type="Gene3D" id="2.130.10.10">
    <property type="entry name" value="YVTN repeat-like/Quinoprotein amine dehydrogenase"/>
    <property type="match status" value="2"/>
</dbReference>
<evidence type="ECO:0000313" key="5">
    <source>
        <dbReference type="EMBL" id="CUA67873.1"/>
    </source>
</evidence>
<feature type="repeat" description="WD" evidence="3">
    <location>
        <begin position="240"/>
        <end position="281"/>
    </location>
</feature>